<evidence type="ECO:0000313" key="2">
    <source>
        <dbReference type="Proteomes" id="UP001232245"/>
    </source>
</evidence>
<evidence type="ECO:0000313" key="1">
    <source>
        <dbReference type="EMBL" id="MDQ0228655.1"/>
    </source>
</evidence>
<sequence>MEMIAQLPYIKVIRSIEENQQHYKEEEYMIAFSLEAVWTDGEVFHQHEVLDMSFRPFSNQMGLIYLHTIKGLYCYTIKENPKMFIETFKQLKSAL</sequence>
<dbReference type="Proteomes" id="UP001232245">
    <property type="component" value="Unassembled WGS sequence"/>
</dbReference>
<reference evidence="1 2" key="1">
    <citation type="submission" date="2023-07" db="EMBL/GenBank/DDBJ databases">
        <title>Genomic Encyclopedia of Type Strains, Phase IV (KMG-IV): sequencing the most valuable type-strain genomes for metagenomic binning, comparative biology and taxonomic classification.</title>
        <authorList>
            <person name="Goeker M."/>
        </authorList>
    </citation>
    <scope>NUCLEOTIDE SEQUENCE [LARGE SCALE GENOMIC DNA]</scope>
    <source>
        <strain evidence="1 2">DSM 17723</strain>
    </source>
</reference>
<evidence type="ECO:0008006" key="3">
    <source>
        <dbReference type="Google" id="ProtNLM"/>
    </source>
</evidence>
<organism evidence="1 2">
    <name type="scientific">Metabacillus niabensis</name>
    <dbReference type="NCBI Taxonomy" id="324854"/>
    <lineage>
        <taxon>Bacteria</taxon>
        <taxon>Bacillati</taxon>
        <taxon>Bacillota</taxon>
        <taxon>Bacilli</taxon>
        <taxon>Bacillales</taxon>
        <taxon>Bacillaceae</taxon>
        <taxon>Metabacillus</taxon>
    </lineage>
</organism>
<protein>
    <recommendedName>
        <fullName evidence="3">YokE-like PH domain-containing protein</fullName>
    </recommendedName>
</protein>
<name>A0ABT9Z8Q8_9BACI</name>
<proteinExistence type="predicted"/>
<gene>
    <name evidence="1" type="ORF">J2S02_005042</name>
</gene>
<keyword evidence="2" id="KW-1185">Reference proteome</keyword>
<comment type="caution">
    <text evidence="1">The sequence shown here is derived from an EMBL/GenBank/DDBJ whole genome shotgun (WGS) entry which is preliminary data.</text>
</comment>
<accession>A0ABT9Z8Q8</accession>
<dbReference type="RefSeq" id="WP_174880763.1">
    <property type="nucleotide sequence ID" value="NZ_CADEPK010000244.1"/>
</dbReference>
<dbReference type="EMBL" id="JAUSTZ010000028">
    <property type="protein sequence ID" value="MDQ0228655.1"/>
    <property type="molecule type" value="Genomic_DNA"/>
</dbReference>